<dbReference type="InterPro" id="IPR043690">
    <property type="entry name" value="RimI"/>
</dbReference>
<evidence type="ECO:0000256" key="6">
    <source>
        <dbReference type="SAM" id="MobiDB-lite"/>
    </source>
</evidence>
<reference evidence="8" key="2">
    <citation type="submission" date="2023-11" db="EMBL/GenBank/DDBJ databases">
        <title>Identification and selenium tolerance of Delftia acidovorans R3-25.</title>
        <authorList>
            <person name="Zhang S."/>
            <person name="Liu Y."/>
            <person name="Guo Y."/>
        </authorList>
    </citation>
    <scope>NUCLEOTIDE SEQUENCE</scope>
    <source>
        <strain evidence="8">R3-25</strain>
    </source>
</reference>
<dbReference type="GO" id="GO:0008999">
    <property type="term" value="F:protein-N-terminal-alanine acetyltransferase activity"/>
    <property type="evidence" value="ECO:0007669"/>
    <property type="project" value="UniProtKB-UniRule"/>
</dbReference>
<dbReference type="EMBL" id="JAWWMZ010000001">
    <property type="protein sequence ID" value="MDX4952065.1"/>
    <property type="molecule type" value="Genomic_DNA"/>
</dbReference>
<evidence type="ECO:0000256" key="4">
    <source>
        <dbReference type="ARBA" id="ARBA00023315"/>
    </source>
</evidence>
<dbReference type="PANTHER" id="PTHR43420:SF51">
    <property type="entry name" value="PEPTIDYL-LYSINE N-ACETYLTRANSFERASE YIAC"/>
    <property type="match status" value="1"/>
</dbReference>
<dbReference type="GeneID" id="24114144"/>
<feature type="active site" description="Proton donor" evidence="5">
    <location>
        <position position="140"/>
    </location>
</feature>
<gene>
    <name evidence="5 9" type="primary">rimI</name>
    <name evidence="9" type="ORF">I6G66_18040</name>
    <name evidence="8" type="ORF">SGN30_01385</name>
</gene>
<evidence type="ECO:0000259" key="7">
    <source>
        <dbReference type="PROSITE" id="PS51186"/>
    </source>
</evidence>
<feature type="region of interest" description="Disordered" evidence="6">
    <location>
        <begin position="1"/>
        <end position="22"/>
    </location>
</feature>
<comment type="catalytic activity">
    <reaction evidence="5">
        <text>N-terminal L-alanyl-[ribosomal protein bS18] + acetyl-CoA = N-terminal N(alpha)-acetyl-L-alanyl-[ribosomal protein bS18] + CoA + H(+)</text>
        <dbReference type="Rhea" id="RHEA:43756"/>
        <dbReference type="Rhea" id="RHEA-COMP:10676"/>
        <dbReference type="Rhea" id="RHEA-COMP:10677"/>
        <dbReference type="ChEBI" id="CHEBI:15378"/>
        <dbReference type="ChEBI" id="CHEBI:57287"/>
        <dbReference type="ChEBI" id="CHEBI:57288"/>
        <dbReference type="ChEBI" id="CHEBI:64718"/>
        <dbReference type="ChEBI" id="CHEBI:83683"/>
        <dbReference type="EC" id="2.3.1.266"/>
    </reaction>
</comment>
<comment type="similarity">
    <text evidence="1 5">Belongs to the acetyltransferase family. RimI subfamily.</text>
</comment>
<comment type="function">
    <text evidence="5">Acetylates the N-terminal alanine of ribosomal protein bS18.</text>
</comment>
<keyword evidence="9" id="KW-0687">Ribonucleoprotein</keyword>
<dbReference type="HAMAP" id="MF_02210">
    <property type="entry name" value="RimI"/>
    <property type="match status" value="1"/>
</dbReference>
<dbReference type="InterPro" id="IPR016181">
    <property type="entry name" value="Acyl_CoA_acyltransferase"/>
</dbReference>
<keyword evidence="4 5" id="KW-0012">Acyltransferase</keyword>
<comment type="subcellular location">
    <subcellularLocation>
        <location evidence="5">Cytoplasm</location>
    </subcellularLocation>
</comment>
<dbReference type="AlphaFoldDB" id="A0A286J9M4"/>
<dbReference type="RefSeq" id="WP_013804496.1">
    <property type="nucleotide sequence ID" value="NZ_CAGKLB010000004.1"/>
</dbReference>
<keyword evidence="3 5" id="KW-0808">Transferase</keyword>
<dbReference type="PANTHER" id="PTHR43420">
    <property type="entry name" value="ACETYLTRANSFERASE"/>
    <property type="match status" value="1"/>
</dbReference>
<dbReference type="SUPFAM" id="SSF55729">
    <property type="entry name" value="Acyl-CoA N-acyltransferases (Nat)"/>
    <property type="match status" value="1"/>
</dbReference>
<evidence type="ECO:0000313" key="9">
    <source>
        <dbReference type="EMBL" id="QPS06212.1"/>
    </source>
</evidence>
<keyword evidence="2 5" id="KW-0963">Cytoplasm</keyword>
<dbReference type="Proteomes" id="UP000594778">
    <property type="component" value="Chromosome"/>
</dbReference>
<feature type="binding site" evidence="5">
    <location>
        <position position="133"/>
    </location>
    <ligand>
        <name>acetyl-CoA</name>
        <dbReference type="ChEBI" id="CHEBI:57288"/>
    </ligand>
</feature>
<accession>A0A286J9M4</accession>
<organism evidence="9 10">
    <name type="scientific">Delftia acidovorans</name>
    <name type="common">Pseudomonas acidovorans</name>
    <name type="synonym">Comamonas acidovorans</name>
    <dbReference type="NCBI Taxonomy" id="80866"/>
    <lineage>
        <taxon>Bacteria</taxon>
        <taxon>Pseudomonadati</taxon>
        <taxon>Pseudomonadota</taxon>
        <taxon>Betaproteobacteria</taxon>
        <taxon>Burkholderiales</taxon>
        <taxon>Comamonadaceae</taxon>
        <taxon>Delftia</taxon>
    </lineage>
</organism>
<dbReference type="NCBIfam" id="TIGR01575">
    <property type="entry name" value="rimI"/>
    <property type="match status" value="1"/>
</dbReference>
<dbReference type="Proteomes" id="UP001287445">
    <property type="component" value="Unassembled WGS sequence"/>
</dbReference>
<reference evidence="9 10" key="1">
    <citation type="submission" date="2020-12" db="EMBL/GenBank/DDBJ databases">
        <title>FDA dAtabase for Regulatory Grade micrObial Sequences (FDA-ARGOS): Supporting development and validation of Infectious Disease Dx tests.</title>
        <authorList>
            <person name="Sproer C."/>
            <person name="Gronow S."/>
            <person name="Severitt S."/>
            <person name="Schroder I."/>
            <person name="Tallon L."/>
            <person name="Sadzewicz L."/>
            <person name="Zhao X."/>
            <person name="Boylan J."/>
            <person name="Ott S."/>
            <person name="Bowen H."/>
            <person name="Vavikolanu K."/>
            <person name="Mehta A."/>
            <person name="Aluvathingal J."/>
            <person name="Nadendla S."/>
            <person name="Lowell S."/>
            <person name="Myers T."/>
            <person name="Yan Y."/>
            <person name="Sichtig H."/>
        </authorList>
    </citation>
    <scope>NUCLEOTIDE SEQUENCE [LARGE SCALE GENOMIC DNA]</scope>
    <source>
        <strain evidence="9 10">FDAARGOS_909</strain>
    </source>
</reference>
<proteinExistence type="inferred from homology"/>
<dbReference type="Gene3D" id="3.40.630.30">
    <property type="match status" value="1"/>
</dbReference>
<dbReference type="GO" id="GO:0005840">
    <property type="term" value="C:ribosome"/>
    <property type="evidence" value="ECO:0007669"/>
    <property type="project" value="UniProtKB-KW"/>
</dbReference>
<dbReference type="PROSITE" id="PS51186">
    <property type="entry name" value="GNAT"/>
    <property type="match status" value="1"/>
</dbReference>
<protein>
    <recommendedName>
        <fullName evidence="5">[Ribosomal protein bS18]-alanine N-acetyltransferase</fullName>
        <ecNumber evidence="5">2.3.1.266</ecNumber>
    </recommendedName>
</protein>
<evidence type="ECO:0000313" key="10">
    <source>
        <dbReference type="Proteomes" id="UP000594778"/>
    </source>
</evidence>
<comment type="caution">
    <text evidence="5">Lacks conserved residue(s) required for the propagation of feature annotation.</text>
</comment>
<evidence type="ECO:0000313" key="8">
    <source>
        <dbReference type="EMBL" id="MDX4952065.1"/>
    </source>
</evidence>
<dbReference type="InterPro" id="IPR006464">
    <property type="entry name" value="AcTrfase_RimI/Ard1"/>
</dbReference>
<feature type="domain" description="N-acetyltransferase" evidence="7">
    <location>
        <begin position="26"/>
        <end position="173"/>
    </location>
</feature>
<evidence type="ECO:0000256" key="2">
    <source>
        <dbReference type="ARBA" id="ARBA00022490"/>
    </source>
</evidence>
<dbReference type="Pfam" id="PF00583">
    <property type="entry name" value="Acetyltransf_1"/>
    <property type="match status" value="1"/>
</dbReference>
<dbReference type="EC" id="2.3.1.266" evidence="5"/>
<dbReference type="InterPro" id="IPR050680">
    <property type="entry name" value="YpeA/RimI_acetyltransf"/>
</dbReference>
<dbReference type="GO" id="GO:0005737">
    <property type="term" value="C:cytoplasm"/>
    <property type="evidence" value="ECO:0007669"/>
    <property type="project" value="UniProtKB-SubCell"/>
</dbReference>
<feature type="active site" description="Proton acceptor" evidence="5">
    <location>
        <position position="128"/>
    </location>
</feature>
<evidence type="ECO:0000256" key="1">
    <source>
        <dbReference type="ARBA" id="ARBA00005395"/>
    </source>
</evidence>
<dbReference type="EMBL" id="CP065668">
    <property type="protein sequence ID" value="QPS06212.1"/>
    <property type="molecule type" value="Genomic_DNA"/>
</dbReference>
<dbReference type="CDD" id="cd04301">
    <property type="entry name" value="NAT_SF"/>
    <property type="match status" value="1"/>
</dbReference>
<keyword evidence="9" id="KW-0689">Ribosomal protein</keyword>
<evidence type="ECO:0000256" key="3">
    <source>
        <dbReference type="ARBA" id="ARBA00022679"/>
    </source>
</evidence>
<dbReference type="InterPro" id="IPR000182">
    <property type="entry name" value="GNAT_dom"/>
</dbReference>
<evidence type="ECO:0000256" key="5">
    <source>
        <dbReference type="HAMAP-Rule" id="MF_02210"/>
    </source>
</evidence>
<sequence>MSTHTPQPSRPQPPLTDAPAPERDSVRFEPLNVLSLDMLLPVEQQAYSHPWSRGNFIDAMAAGNEAQLLVDARGELVGYFVAMIVLDEVHLLNITVAPSRQRQGWARILLDALALWARQRKAQWIWLEVRESNVRARSIYAAHGYQEVGLRKNYYPMHDGPREHAVLMSLKLWP</sequence>
<name>A0A286J9M4_DELAC</name>